<gene>
    <name evidence="1" type="ORF">AWW66_26935</name>
</gene>
<keyword evidence="2" id="KW-1185">Reference proteome</keyword>
<proteinExistence type="predicted"/>
<accession>A0A136PKL1</accession>
<dbReference type="Proteomes" id="UP000070620">
    <property type="component" value="Unassembled WGS sequence"/>
</dbReference>
<evidence type="ECO:0000313" key="1">
    <source>
        <dbReference type="EMBL" id="KXK58933.1"/>
    </source>
</evidence>
<name>A0A136PKL1_9ACTN</name>
<dbReference type="AlphaFoldDB" id="A0A136PKL1"/>
<protein>
    <submittedName>
        <fullName evidence="1">Uncharacterized protein</fullName>
    </submittedName>
</protein>
<organism evidence="1 2">
    <name type="scientific">Micromonospora rosaria</name>
    <dbReference type="NCBI Taxonomy" id="47874"/>
    <lineage>
        <taxon>Bacteria</taxon>
        <taxon>Bacillati</taxon>
        <taxon>Actinomycetota</taxon>
        <taxon>Actinomycetes</taxon>
        <taxon>Micromonosporales</taxon>
        <taxon>Micromonosporaceae</taxon>
        <taxon>Micromonospora</taxon>
    </lineage>
</organism>
<comment type="caution">
    <text evidence="1">The sequence shown here is derived from an EMBL/GenBank/DDBJ whole genome shotgun (WGS) entry which is preliminary data.</text>
</comment>
<dbReference type="EMBL" id="LRQV01000143">
    <property type="protein sequence ID" value="KXK58933.1"/>
    <property type="molecule type" value="Genomic_DNA"/>
</dbReference>
<evidence type="ECO:0000313" key="2">
    <source>
        <dbReference type="Proteomes" id="UP000070620"/>
    </source>
</evidence>
<sequence length="204" mass="20364">MAPASGREIPRPVVPAEGEVPYLSVDLETEAGPIHVRLVGVAAGRGAPAYAWLGEGEPAPPATLPLLLGRKGPWRLHVDLGRAPDVLTLVGAGEECRRTAALFARQLRAAGVGVAVVGDALGAERVEGHRSLSTLPEPPKPGQQLPEPSIVITAGLPDGTAAGARGLAAATGGRCVPVVIGPVPGGRWSVQLGAGAGPGAGVGD</sequence>
<reference evidence="1 2" key="1">
    <citation type="submission" date="2016-01" db="EMBL/GenBank/DDBJ databases">
        <title>Whole genome sequence and analysis of Micromonospora rosaria DSM 803, which can produce antibacterial substance rosamicin.</title>
        <authorList>
            <person name="Yang H."/>
            <person name="He X."/>
            <person name="Zhu D."/>
        </authorList>
    </citation>
    <scope>NUCLEOTIDE SEQUENCE [LARGE SCALE GENOMIC DNA]</scope>
    <source>
        <strain evidence="1 2">DSM 803</strain>
    </source>
</reference>